<keyword evidence="5" id="KW-1185">Reference proteome</keyword>
<keyword evidence="2" id="KW-0479">Metal-binding</keyword>
<dbReference type="NCBIfam" id="NF008913">
    <property type="entry name" value="PRK12276.1"/>
    <property type="match status" value="1"/>
</dbReference>
<dbReference type="AlphaFoldDB" id="A0A1H5WIP0"/>
<name>A0A1H5WIP0_9BACT</name>
<dbReference type="InterPro" id="IPR011008">
    <property type="entry name" value="Dimeric_a/b-barrel"/>
</dbReference>
<dbReference type="PANTHER" id="PTHR36843">
    <property type="entry name" value="HEME-DEPENDENT PEROXIDASE YWFI-RELATED"/>
    <property type="match status" value="1"/>
</dbReference>
<dbReference type="SUPFAM" id="SSF54909">
    <property type="entry name" value="Dimeric alpha+beta barrel"/>
    <property type="match status" value="1"/>
</dbReference>
<dbReference type="Pfam" id="PF06778">
    <property type="entry name" value="Chlor_dismutase"/>
    <property type="match status" value="1"/>
</dbReference>
<organism evidence="4 5">
    <name type="scientific">Bryocella elongata</name>
    <dbReference type="NCBI Taxonomy" id="863522"/>
    <lineage>
        <taxon>Bacteria</taxon>
        <taxon>Pseudomonadati</taxon>
        <taxon>Acidobacteriota</taxon>
        <taxon>Terriglobia</taxon>
        <taxon>Terriglobales</taxon>
        <taxon>Acidobacteriaceae</taxon>
        <taxon>Bryocella</taxon>
    </lineage>
</organism>
<proteinExistence type="predicted"/>
<evidence type="ECO:0000313" key="5">
    <source>
        <dbReference type="Proteomes" id="UP000236728"/>
    </source>
</evidence>
<keyword evidence="3" id="KW-0408">Iron</keyword>
<dbReference type="Proteomes" id="UP000236728">
    <property type="component" value="Unassembled WGS sequence"/>
</dbReference>
<protein>
    <submittedName>
        <fullName evidence="4">Chlorite dismutase</fullName>
    </submittedName>
</protein>
<evidence type="ECO:0000256" key="1">
    <source>
        <dbReference type="ARBA" id="ARBA00022617"/>
    </source>
</evidence>
<dbReference type="GO" id="GO:0016491">
    <property type="term" value="F:oxidoreductase activity"/>
    <property type="evidence" value="ECO:0007669"/>
    <property type="project" value="InterPro"/>
</dbReference>
<dbReference type="Gene3D" id="3.30.70.1030">
    <property type="entry name" value="Apc35880, domain 1"/>
    <property type="match status" value="2"/>
</dbReference>
<accession>A0A1H5WIP0</accession>
<gene>
    <name evidence="4" type="ORF">SAMN05421819_1593</name>
</gene>
<keyword evidence="1" id="KW-0349">Heme</keyword>
<dbReference type="InterPro" id="IPR010644">
    <property type="entry name" value="ChdC/CLD"/>
</dbReference>
<reference evidence="4 5" key="1">
    <citation type="submission" date="2016-10" db="EMBL/GenBank/DDBJ databases">
        <authorList>
            <person name="de Groot N.N."/>
        </authorList>
    </citation>
    <scope>NUCLEOTIDE SEQUENCE [LARGE SCALE GENOMIC DNA]</scope>
    <source>
        <strain evidence="4 5">DSM 22489</strain>
    </source>
</reference>
<evidence type="ECO:0000313" key="4">
    <source>
        <dbReference type="EMBL" id="SEF99170.1"/>
    </source>
</evidence>
<dbReference type="EMBL" id="FNVA01000002">
    <property type="protein sequence ID" value="SEF99170.1"/>
    <property type="molecule type" value="Genomic_DNA"/>
</dbReference>
<sequence>MVGYVEDSDLAEMPQVPLTLEGSSVLHQMFHFDWTAWKKLAVEERGAIAAEFAALLARWESGANPGDPTVPPNQSALFSMLGHKGDLMLIHFRDTFEALNAVELELAQTGINAFLTQTTSYVSIVEMGLYESTEKIYAPLLEKGLQPGTVEWATGIEDGLSRTRAALTPRLYPAIPAAKYNCFYPMDRKRGEQVNWYTEPISDRRVMMHEHGMVGRRYAETVRQIITGSIGMDDWEWGVDLFAEDPLTFKKLIYEMRFDKVSAVYASFGQFFLSVRVPAANAGHWLEGKLE</sequence>
<dbReference type="GO" id="GO:0020037">
    <property type="term" value="F:heme binding"/>
    <property type="evidence" value="ECO:0007669"/>
    <property type="project" value="InterPro"/>
</dbReference>
<dbReference type="PANTHER" id="PTHR36843:SF1">
    <property type="entry name" value="COPROHEME DECARBOXYLASE"/>
    <property type="match status" value="1"/>
</dbReference>
<evidence type="ECO:0000256" key="3">
    <source>
        <dbReference type="ARBA" id="ARBA00023004"/>
    </source>
</evidence>
<dbReference type="GO" id="GO:0046872">
    <property type="term" value="F:metal ion binding"/>
    <property type="evidence" value="ECO:0007669"/>
    <property type="project" value="UniProtKB-KW"/>
</dbReference>
<evidence type="ECO:0000256" key="2">
    <source>
        <dbReference type="ARBA" id="ARBA00022723"/>
    </source>
</evidence>